<evidence type="ECO:0000256" key="1">
    <source>
        <dbReference type="ARBA" id="ARBA00007689"/>
    </source>
</evidence>
<comment type="caution">
    <text evidence="3">The sequence shown here is derived from an EMBL/GenBank/DDBJ whole genome shotgun (WGS) entry which is preliminary data.</text>
</comment>
<evidence type="ECO:0000313" key="4">
    <source>
        <dbReference type="Proteomes" id="UP001415169"/>
    </source>
</evidence>
<dbReference type="Gene3D" id="3.30.70.1060">
    <property type="entry name" value="Dimeric alpha+beta barrel"/>
    <property type="match status" value="1"/>
</dbReference>
<reference evidence="3" key="1">
    <citation type="journal article" date="2014" name="Int. J. Syst. Evol. Microbiol.">
        <title>Complete genome of a new Firmicutes species belonging to the dominant human colonic microbiota ('Ruminococcus bicirculans') reveals two chromosomes and a selective capacity to utilize plant glucans.</title>
        <authorList>
            <consortium name="NISC Comparative Sequencing Program"/>
            <person name="Wegmann U."/>
            <person name="Louis P."/>
            <person name="Goesmann A."/>
            <person name="Henrissat B."/>
            <person name="Duncan S.H."/>
            <person name="Flint H.J."/>
        </authorList>
    </citation>
    <scope>NUCLEOTIDE SEQUENCE</scope>
    <source>
        <strain evidence="3">JCM 17590</strain>
    </source>
</reference>
<dbReference type="RefSeq" id="WP_344790388.1">
    <property type="nucleotide sequence ID" value="NZ_BAABBV010000001.1"/>
</dbReference>
<sequence length="123" mass="13697">MTDAVKTRYLVVHMTDPTAEQWDDEVDSPALQRWIDAGRTGERWELDGSPVGDRDTARSVVTRNGEVIVTDGPFPEQKEWFMGFDWIEAESIDEAVAIVSTHPSTKIGRLYVVPAAPLPEGVN</sequence>
<protein>
    <recommendedName>
        <fullName evidence="2">YCII-related domain-containing protein</fullName>
    </recommendedName>
</protein>
<gene>
    <name evidence="3" type="ORF">GCM10022286_07400</name>
</gene>
<organism evidence="3 4">
    <name type="scientific">Gryllotalpicola daejeonensis</name>
    <dbReference type="NCBI Taxonomy" id="993087"/>
    <lineage>
        <taxon>Bacteria</taxon>
        <taxon>Bacillati</taxon>
        <taxon>Actinomycetota</taxon>
        <taxon>Actinomycetes</taxon>
        <taxon>Micrococcales</taxon>
        <taxon>Microbacteriaceae</taxon>
        <taxon>Gryllotalpicola</taxon>
    </lineage>
</organism>
<reference evidence="3" key="2">
    <citation type="submission" date="2023-12" db="EMBL/GenBank/DDBJ databases">
        <authorList>
            <person name="Sun Q."/>
            <person name="Inoue M."/>
        </authorList>
    </citation>
    <scope>NUCLEOTIDE SEQUENCE</scope>
    <source>
        <strain evidence="3">JCM 17590</strain>
    </source>
</reference>
<accession>A0ABP7ZGI7</accession>
<evidence type="ECO:0000313" key="3">
    <source>
        <dbReference type="EMBL" id="GAA4156739.1"/>
    </source>
</evidence>
<dbReference type="Pfam" id="PF03795">
    <property type="entry name" value="YCII"/>
    <property type="match status" value="1"/>
</dbReference>
<proteinExistence type="inferred from homology"/>
<dbReference type="SUPFAM" id="SSF54909">
    <property type="entry name" value="Dimeric alpha+beta barrel"/>
    <property type="match status" value="1"/>
</dbReference>
<dbReference type="Proteomes" id="UP001415169">
    <property type="component" value="Unassembled WGS sequence"/>
</dbReference>
<dbReference type="PANTHER" id="PTHR35174:SF3">
    <property type="entry name" value="BLL7171 PROTEIN"/>
    <property type="match status" value="1"/>
</dbReference>
<dbReference type="PANTHER" id="PTHR35174">
    <property type="entry name" value="BLL7171 PROTEIN-RELATED"/>
    <property type="match status" value="1"/>
</dbReference>
<keyword evidence="4" id="KW-1185">Reference proteome</keyword>
<dbReference type="InterPro" id="IPR011008">
    <property type="entry name" value="Dimeric_a/b-barrel"/>
</dbReference>
<evidence type="ECO:0000259" key="2">
    <source>
        <dbReference type="Pfam" id="PF03795"/>
    </source>
</evidence>
<name>A0ABP7ZGI7_9MICO</name>
<dbReference type="EMBL" id="BAABBV010000001">
    <property type="protein sequence ID" value="GAA4156739.1"/>
    <property type="molecule type" value="Genomic_DNA"/>
</dbReference>
<feature type="domain" description="YCII-related" evidence="2">
    <location>
        <begin position="59"/>
        <end position="112"/>
    </location>
</feature>
<comment type="similarity">
    <text evidence="1">Belongs to the YciI family.</text>
</comment>
<dbReference type="InterPro" id="IPR005545">
    <property type="entry name" value="YCII"/>
</dbReference>